<dbReference type="Pfam" id="PF00072">
    <property type="entry name" value="Response_reg"/>
    <property type="match status" value="1"/>
</dbReference>
<dbReference type="AlphaFoldDB" id="A0A3N7HV27"/>
<dbReference type="InterPro" id="IPR001789">
    <property type="entry name" value="Sig_transdc_resp-reg_receiver"/>
</dbReference>
<dbReference type="PANTHER" id="PTHR44520">
    <property type="entry name" value="RESPONSE REGULATOR RCP1-RELATED"/>
    <property type="match status" value="1"/>
</dbReference>
<dbReference type="Proteomes" id="UP000267464">
    <property type="component" value="Unassembled WGS sequence"/>
</dbReference>
<dbReference type="InterPro" id="IPR011006">
    <property type="entry name" value="CheY-like_superfamily"/>
</dbReference>
<feature type="modified residue" description="4-aspartylphosphate" evidence="1">
    <location>
        <position position="69"/>
    </location>
</feature>
<keyword evidence="1" id="KW-0597">Phosphoprotein</keyword>
<sequence>MTSGRTLRPIEILMVEDNPGDVRLTQEALKGGKVWHELAVASDGVAALDYLLRRPPHENATRPDLILLDLNLPRKDGREVLAAIKADPSLRSIPVVVLTTSQAEEDVVRAYNLNANCYVTKPVDFAQFTRIVQAIEDFWLTVVTLPPRPGL</sequence>
<dbReference type="PROSITE" id="PS50110">
    <property type="entry name" value="RESPONSE_REGULATORY"/>
    <property type="match status" value="1"/>
</dbReference>
<evidence type="ECO:0000313" key="4">
    <source>
        <dbReference type="Proteomes" id="UP000267464"/>
    </source>
</evidence>
<dbReference type="InterPro" id="IPR052893">
    <property type="entry name" value="TCS_response_regulator"/>
</dbReference>
<dbReference type="OrthoDB" id="9793549at2"/>
<evidence type="ECO:0000256" key="1">
    <source>
        <dbReference type="PROSITE-ProRule" id="PRU00169"/>
    </source>
</evidence>
<accession>A0A3N7HV27</accession>
<dbReference type="CDD" id="cd17557">
    <property type="entry name" value="REC_Rcp-like"/>
    <property type="match status" value="1"/>
</dbReference>
<dbReference type="EMBL" id="QUSW01000002">
    <property type="protein sequence ID" value="RQP25186.1"/>
    <property type="molecule type" value="Genomic_DNA"/>
</dbReference>
<dbReference type="PANTHER" id="PTHR44520:SF2">
    <property type="entry name" value="RESPONSE REGULATOR RCP1"/>
    <property type="match status" value="1"/>
</dbReference>
<dbReference type="GO" id="GO:0000160">
    <property type="term" value="P:phosphorelay signal transduction system"/>
    <property type="evidence" value="ECO:0007669"/>
    <property type="project" value="InterPro"/>
</dbReference>
<evidence type="ECO:0000259" key="2">
    <source>
        <dbReference type="PROSITE" id="PS50110"/>
    </source>
</evidence>
<reference evidence="3 4" key="1">
    <citation type="submission" date="2018-08" db="EMBL/GenBank/DDBJ databases">
        <authorList>
            <person name="Khan S.A."/>
            <person name="Jeon C.O."/>
            <person name="Chun B.H."/>
            <person name="Jeong S.E."/>
        </authorList>
    </citation>
    <scope>NUCLEOTIDE SEQUENCE [LARGE SCALE GENOMIC DNA]</scope>
    <source>
        <strain evidence="3 4">S-16</strain>
    </source>
</reference>
<dbReference type="SUPFAM" id="SSF52172">
    <property type="entry name" value="CheY-like"/>
    <property type="match status" value="1"/>
</dbReference>
<comment type="caution">
    <text evidence="3">The sequence shown here is derived from an EMBL/GenBank/DDBJ whole genome shotgun (WGS) entry which is preliminary data.</text>
</comment>
<protein>
    <submittedName>
        <fullName evidence="3">Response regulator</fullName>
    </submittedName>
</protein>
<name>A0A3N7HV27_9BURK</name>
<feature type="domain" description="Response regulatory" evidence="2">
    <location>
        <begin position="11"/>
        <end position="136"/>
    </location>
</feature>
<dbReference type="SMART" id="SM00448">
    <property type="entry name" value="REC"/>
    <property type="match status" value="1"/>
</dbReference>
<dbReference type="RefSeq" id="WP_124540094.1">
    <property type="nucleotide sequence ID" value="NZ_QUSW01000002.1"/>
</dbReference>
<dbReference type="Gene3D" id="3.40.50.2300">
    <property type="match status" value="1"/>
</dbReference>
<proteinExistence type="predicted"/>
<evidence type="ECO:0000313" key="3">
    <source>
        <dbReference type="EMBL" id="RQP25186.1"/>
    </source>
</evidence>
<organism evidence="3 4">
    <name type="scientific">Piscinibacter terrae</name>
    <dbReference type="NCBI Taxonomy" id="2496871"/>
    <lineage>
        <taxon>Bacteria</taxon>
        <taxon>Pseudomonadati</taxon>
        <taxon>Pseudomonadota</taxon>
        <taxon>Betaproteobacteria</taxon>
        <taxon>Burkholderiales</taxon>
        <taxon>Sphaerotilaceae</taxon>
        <taxon>Piscinibacter</taxon>
    </lineage>
</organism>
<reference evidence="3 4" key="2">
    <citation type="submission" date="2018-12" db="EMBL/GenBank/DDBJ databases">
        <title>Rhizobacter gummiphilus sp. nov., a rubber-degrading bacterium isolated from the soil of a botanical garden in Japan.</title>
        <authorList>
            <person name="Shunsuke S.S."/>
        </authorList>
    </citation>
    <scope>NUCLEOTIDE SEQUENCE [LARGE SCALE GENOMIC DNA]</scope>
    <source>
        <strain evidence="3 4">S-16</strain>
    </source>
</reference>
<keyword evidence="4" id="KW-1185">Reference proteome</keyword>
<gene>
    <name evidence="3" type="ORF">DZC73_10105</name>
</gene>